<dbReference type="InterPro" id="IPR037143">
    <property type="entry name" value="4-PPantetheinyl_Trfase_dom_sf"/>
</dbReference>
<feature type="domain" description="4'-phosphopantetheinyl transferase" evidence="2">
    <location>
        <begin position="117"/>
        <end position="202"/>
    </location>
</feature>
<dbReference type="SUPFAM" id="SSF56214">
    <property type="entry name" value="4'-phosphopantetheinyl transferase"/>
    <property type="match status" value="2"/>
</dbReference>
<evidence type="ECO:0000313" key="3">
    <source>
        <dbReference type="EMBL" id="WMW77574.1"/>
    </source>
</evidence>
<reference evidence="3" key="1">
    <citation type="submission" date="2023-09" db="EMBL/GenBank/DDBJ databases">
        <title>Flavobacterium sp. 20NA77.7 isolated from freshwater.</title>
        <authorList>
            <person name="Le V."/>
            <person name="Ko S.-R."/>
            <person name="Ahn C.-Y."/>
            <person name="Oh H.-M."/>
        </authorList>
    </citation>
    <scope>NUCLEOTIDE SEQUENCE</scope>
    <source>
        <strain evidence="3">20NA77.7</strain>
    </source>
</reference>
<dbReference type="InterPro" id="IPR008278">
    <property type="entry name" value="4-PPantetheinyl_Trfase_dom"/>
</dbReference>
<dbReference type="Pfam" id="PF01648">
    <property type="entry name" value="ACPS"/>
    <property type="match status" value="1"/>
</dbReference>
<protein>
    <submittedName>
        <fullName evidence="3">4-phosphopantetheinyl transferase</fullName>
    </submittedName>
</protein>
<keyword evidence="1 3" id="KW-0808">Transferase</keyword>
<proteinExistence type="predicted"/>
<organism evidence="3 4">
    <name type="scientific">Flavobacterium nakdongensis</name>
    <dbReference type="NCBI Taxonomy" id="3073563"/>
    <lineage>
        <taxon>Bacteria</taxon>
        <taxon>Pseudomonadati</taxon>
        <taxon>Bacteroidota</taxon>
        <taxon>Flavobacteriia</taxon>
        <taxon>Flavobacteriales</taxon>
        <taxon>Flavobacteriaceae</taxon>
        <taxon>Flavobacterium</taxon>
    </lineage>
</organism>
<accession>A0ABY9RA72</accession>
<evidence type="ECO:0000313" key="4">
    <source>
        <dbReference type="Proteomes" id="UP001180481"/>
    </source>
</evidence>
<dbReference type="Proteomes" id="UP001180481">
    <property type="component" value="Chromosome"/>
</dbReference>
<keyword evidence="4" id="KW-1185">Reference proteome</keyword>
<evidence type="ECO:0000259" key="2">
    <source>
        <dbReference type="Pfam" id="PF01648"/>
    </source>
</evidence>
<dbReference type="Gene3D" id="3.90.470.20">
    <property type="entry name" value="4'-phosphopantetheinyl transferase domain"/>
    <property type="match status" value="2"/>
</dbReference>
<dbReference type="RefSeq" id="WP_309531918.1">
    <property type="nucleotide sequence ID" value="NZ_CP133721.1"/>
</dbReference>
<name>A0ABY9RA72_9FLAO</name>
<gene>
    <name evidence="3" type="ORF">RF683_08765</name>
</gene>
<sequence>MPLYKSIAITPETTAYIWKNSEDVETLFDAVSLNTTSKMRLEKMNALAHKKGYLGVRMLLQYIGYTDFDLLYDATGKPYLMPETGNGKKNHHPSPKQPHISISHSHEFSCICLSNEPVGIDLELKKSKIIQIAPRFMDTKHLEGLSEKEQIEKASVIWGIKESIFKIKSEKGISFPNHIFEEDFELSQGYCNATLNFNNQKELFKIHFYNLEDYIFVCALNY</sequence>
<dbReference type="EMBL" id="CP133721">
    <property type="protein sequence ID" value="WMW77574.1"/>
    <property type="molecule type" value="Genomic_DNA"/>
</dbReference>
<dbReference type="GO" id="GO:0016740">
    <property type="term" value="F:transferase activity"/>
    <property type="evidence" value="ECO:0007669"/>
    <property type="project" value="UniProtKB-KW"/>
</dbReference>
<evidence type="ECO:0000256" key="1">
    <source>
        <dbReference type="ARBA" id="ARBA00022679"/>
    </source>
</evidence>